<dbReference type="EMBL" id="JAFNEN010003962">
    <property type="protein sequence ID" value="KAG8171453.1"/>
    <property type="molecule type" value="Genomic_DNA"/>
</dbReference>
<evidence type="ECO:0000313" key="3">
    <source>
        <dbReference type="Proteomes" id="UP000827092"/>
    </source>
</evidence>
<gene>
    <name evidence="2" type="ORF">JTE90_020950</name>
</gene>
<dbReference type="AlphaFoldDB" id="A0AAV6TIP2"/>
<comment type="caution">
    <text evidence="2">The sequence shown here is derived from an EMBL/GenBank/DDBJ whole genome shotgun (WGS) entry which is preliminary data.</text>
</comment>
<evidence type="ECO:0000313" key="2">
    <source>
        <dbReference type="EMBL" id="KAG8171453.1"/>
    </source>
</evidence>
<accession>A0AAV6TIP2</accession>
<keyword evidence="3" id="KW-1185">Reference proteome</keyword>
<feature type="region of interest" description="Disordered" evidence="1">
    <location>
        <begin position="1"/>
        <end position="33"/>
    </location>
</feature>
<evidence type="ECO:0000256" key="1">
    <source>
        <dbReference type="SAM" id="MobiDB-lite"/>
    </source>
</evidence>
<feature type="compositionally biased region" description="Polar residues" evidence="1">
    <location>
        <begin position="121"/>
        <end position="130"/>
    </location>
</feature>
<protein>
    <submittedName>
        <fullName evidence="2">Uncharacterized protein</fullName>
    </submittedName>
</protein>
<organism evidence="2 3">
    <name type="scientific">Oedothorax gibbosus</name>
    <dbReference type="NCBI Taxonomy" id="931172"/>
    <lineage>
        <taxon>Eukaryota</taxon>
        <taxon>Metazoa</taxon>
        <taxon>Ecdysozoa</taxon>
        <taxon>Arthropoda</taxon>
        <taxon>Chelicerata</taxon>
        <taxon>Arachnida</taxon>
        <taxon>Araneae</taxon>
        <taxon>Araneomorphae</taxon>
        <taxon>Entelegynae</taxon>
        <taxon>Araneoidea</taxon>
        <taxon>Linyphiidae</taxon>
        <taxon>Erigoninae</taxon>
        <taxon>Oedothorax</taxon>
    </lineage>
</organism>
<name>A0AAV6TIP2_9ARAC</name>
<feature type="region of interest" description="Disordered" evidence="1">
    <location>
        <begin position="78"/>
        <end position="171"/>
    </location>
</feature>
<sequence length="199" mass="22884">MSQAQFLIMESVSAAPENKNVNEEETNSSSSDNFFEKIAPKICEKENKAWEVESTSSGSEYMDISFYQQQEAVKPANSKLMPSTPKHQNVLKNKPLPNGQQKRENQDVFSENTLVKRPCGNTPSRGTPQGLTFRKQPVQDSFWTRPFRTPDKLIAGTPEHNMDKVNYQKTPTITPQRRFFKTPVVNRDEKFKKPKLPWF</sequence>
<proteinExistence type="predicted"/>
<reference evidence="2 3" key="1">
    <citation type="journal article" date="2022" name="Nat. Ecol. Evol.">
        <title>A masculinizing supergene underlies an exaggerated male reproductive morph in a spider.</title>
        <authorList>
            <person name="Hendrickx F."/>
            <person name="De Corte Z."/>
            <person name="Sonet G."/>
            <person name="Van Belleghem S.M."/>
            <person name="Kostlbacher S."/>
            <person name="Vangestel C."/>
        </authorList>
    </citation>
    <scope>NUCLEOTIDE SEQUENCE [LARGE SCALE GENOMIC DNA]</scope>
    <source>
        <strain evidence="2">W744_W776</strain>
    </source>
</reference>
<dbReference type="Proteomes" id="UP000827092">
    <property type="component" value="Unassembled WGS sequence"/>
</dbReference>